<comment type="similarity">
    <text evidence="1 2">Belongs to the anti-sigma-factor antagonist family.</text>
</comment>
<organism evidence="4 5">
    <name type="scientific">Nocardioides anomalus</name>
    <dbReference type="NCBI Taxonomy" id="2712223"/>
    <lineage>
        <taxon>Bacteria</taxon>
        <taxon>Bacillati</taxon>
        <taxon>Actinomycetota</taxon>
        <taxon>Actinomycetes</taxon>
        <taxon>Propionibacteriales</taxon>
        <taxon>Nocardioidaceae</taxon>
        <taxon>Nocardioides</taxon>
    </lineage>
</organism>
<keyword evidence="5" id="KW-1185">Reference proteome</keyword>
<evidence type="ECO:0000259" key="3">
    <source>
        <dbReference type="PROSITE" id="PS50801"/>
    </source>
</evidence>
<dbReference type="NCBIfam" id="TIGR00377">
    <property type="entry name" value="ant_ant_sig"/>
    <property type="match status" value="1"/>
</dbReference>
<evidence type="ECO:0000313" key="5">
    <source>
        <dbReference type="Proteomes" id="UP000502996"/>
    </source>
</evidence>
<dbReference type="KEGG" id="nano:G5V58_15915"/>
<sequence>MREFSKFSAHHSTVVMSFGSYERADVVWIGGSLDLNTHHHVRSGILKRDSFQQPLLVLELSELSLLDSSGIGSLVLVHRSARERGAELAVVTDSNHLRKLLKIAGLDQVLTVHPSLDDALAAHGPDDGEPANAG</sequence>
<dbReference type="PANTHER" id="PTHR33495:SF2">
    <property type="entry name" value="ANTI-SIGMA FACTOR ANTAGONIST TM_1081-RELATED"/>
    <property type="match status" value="1"/>
</dbReference>
<dbReference type="InterPro" id="IPR036513">
    <property type="entry name" value="STAS_dom_sf"/>
</dbReference>
<evidence type="ECO:0000313" key="4">
    <source>
        <dbReference type="EMBL" id="QIG44065.1"/>
    </source>
</evidence>
<dbReference type="GO" id="GO:0043856">
    <property type="term" value="F:anti-sigma factor antagonist activity"/>
    <property type="evidence" value="ECO:0007669"/>
    <property type="project" value="InterPro"/>
</dbReference>
<dbReference type="PANTHER" id="PTHR33495">
    <property type="entry name" value="ANTI-SIGMA FACTOR ANTAGONIST TM_1081-RELATED-RELATED"/>
    <property type="match status" value="1"/>
</dbReference>
<name>A0A6G6WG49_9ACTN</name>
<dbReference type="RefSeq" id="WP_165234780.1">
    <property type="nucleotide sequence ID" value="NZ_CP049257.1"/>
</dbReference>
<reference evidence="4 5" key="1">
    <citation type="submission" date="2020-02" db="EMBL/GenBank/DDBJ databases">
        <title>Full genome sequence of Nocardioides sp. R-3366.</title>
        <authorList>
            <person name="Im W.-T."/>
        </authorList>
    </citation>
    <scope>NUCLEOTIDE SEQUENCE [LARGE SCALE GENOMIC DNA]</scope>
    <source>
        <strain evidence="4 5">R-3366</strain>
    </source>
</reference>
<accession>A0A6G6WG49</accession>
<proteinExistence type="inferred from homology"/>
<dbReference type="CDD" id="cd07043">
    <property type="entry name" value="STAS_anti-anti-sigma_factors"/>
    <property type="match status" value="1"/>
</dbReference>
<evidence type="ECO:0000256" key="2">
    <source>
        <dbReference type="RuleBase" id="RU003749"/>
    </source>
</evidence>
<dbReference type="Gene3D" id="3.30.750.24">
    <property type="entry name" value="STAS domain"/>
    <property type="match status" value="1"/>
</dbReference>
<dbReference type="InterPro" id="IPR003658">
    <property type="entry name" value="Anti-sigma_ant"/>
</dbReference>
<dbReference type="AlphaFoldDB" id="A0A6G6WG49"/>
<dbReference type="Proteomes" id="UP000502996">
    <property type="component" value="Chromosome"/>
</dbReference>
<dbReference type="PROSITE" id="PS50801">
    <property type="entry name" value="STAS"/>
    <property type="match status" value="1"/>
</dbReference>
<dbReference type="SUPFAM" id="SSF52091">
    <property type="entry name" value="SpoIIaa-like"/>
    <property type="match status" value="1"/>
</dbReference>
<gene>
    <name evidence="4" type="ORF">G5V58_15915</name>
</gene>
<dbReference type="InterPro" id="IPR002645">
    <property type="entry name" value="STAS_dom"/>
</dbReference>
<feature type="domain" description="STAS" evidence="3">
    <location>
        <begin position="26"/>
        <end position="123"/>
    </location>
</feature>
<dbReference type="Pfam" id="PF01740">
    <property type="entry name" value="STAS"/>
    <property type="match status" value="1"/>
</dbReference>
<evidence type="ECO:0000256" key="1">
    <source>
        <dbReference type="ARBA" id="ARBA00009013"/>
    </source>
</evidence>
<protein>
    <recommendedName>
        <fullName evidence="2">Anti-sigma factor antagonist</fullName>
    </recommendedName>
</protein>
<dbReference type="EMBL" id="CP049257">
    <property type="protein sequence ID" value="QIG44065.1"/>
    <property type="molecule type" value="Genomic_DNA"/>
</dbReference>